<protein>
    <submittedName>
        <fullName evidence="1">Uncharacterized protein</fullName>
    </submittedName>
</protein>
<dbReference type="EMBL" id="BABS01000208">
    <property type="protein sequence ID" value="GAA10284.1"/>
    <property type="molecule type" value="Genomic_DNA"/>
</dbReference>
<organism evidence="1 2">
    <name type="scientific">Acetobacter tropicalis NBRC 101654</name>
    <dbReference type="NCBI Taxonomy" id="749388"/>
    <lineage>
        <taxon>Bacteria</taxon>
        <taxon>Pseudomonadati</taxon>
        <taxon>Pseudomonadota</taxon>
        <taxon>Alphaproteobacteria</taxon>
        <taxon>Acetobacterales</taxon>
        <taxon>Acetobacteraceae</taxon>
        <taxon>Acetobacter</taxon>
    </lineage>
</organism>
<proteinExistence type="predicted"/>
<accession>F7VIT9</accession>
<evidence type="ECO:0000313" key="1">
    <source>
        <dbReference type="EMBL" id="GAA10284.1"/>
    </source>
</evidence>
<comment type="caution">
    <text evidence="1">The sequence shown here is derived from an EMBL/GenBank/DDBJ whole genome shotgun (WGS) entry which is preliminary data.</text>
</comment>
<sequence length="37" mass="4169">MIVRISDASVLYPESEQNLPDMTGLFSRGQKRGVLFL</sequence>
<dbReference type="AlphaFoldDB" id="F7VIT9"/>
<reference evidence="1 2" key="1">
    <citation type="journal article" date="2011" name="Biochem. Biophys. Res. Commun.">
        <title>Increased number of Arginine-based salt bridges contributes to the thermotolerance of thermotolerant acetic acid bacteria, Acetobacter tropicalis SKU1100.</title>
        <authorList>
            <person name="Matsutani M."/>
            <person name="Hirakawa H."/>
            <person name="Nishikura M."/>
            <person name="Soemphol W."/>
            <person name="Ali I.A.I."/>
            <person name="Yakushi T."/>
            <person name="Matsushita K."/>
        </authorList>
    </citation>
    <scope>NUCLEOTIDE SEQUENCE [LARGE SCALE GENOMIC DNA]</scope>
    <source>
        <strain evidence="1 2">NBRC 101654</strain>
    </source>
</reference>
<evidence type="ECO:0000313" key="2">
    <source>
        <dbReference type="Proteomes" id="UP000004319"/>
    </source>
</evidence>
<gene>
    <name evidence="1" type="ORF">ATPR_3288</name>
</gene>
<dbReference type="Proteomes" id="UP000004319">
    <property type="component" value="Unassembled WGS sequence"/>
</dbReference>
<name>F7VIT9_9PROT</name>